<dbReference type="SUPFAM" id="SSF52058">
    <property type="entry name" value="L domain-like"/>
    <property type="match status" value="1"/>
</dbReference>
<dbReference type="InterPro" id="IPR026906">
    <property type="entry name" value="LRR_5"/>
</dbReference>
<dbReference type="InterPro" id="IPR053139">
    <property type="entry name" value="Surface_bspA-like"/>
</dbReference>
<protein>
    <submittedName>
        <fullName evidence="1">Leucine-rich repeat domain-containing protein</fullName>
    </submittedName>
</protein>
<name>A0ABS9CFG8_9BACT</name>
<dbReference type="Gene3D" id="3.80.10.10">
    <property type="entry name" value="Ribonuclease Inhibitor"/>
    <property type="match status" value="2"/>
</dbReference>
<accession>A0ABS9CFG8</accession>
<dbReference type="InterPro" id="IPR032675">
    <property type="entry name" value="LRR_dom_sf"/>
</dbReference>
<dbReference type="PANTHER" id="PTHR45661:SF3">
    <property type="entry name" value="IG-LIKE DOMAIN-CONTAINING PROTEIN"/>
    <property type="match status" value="1"/>
</dbReference>
<sequence>MKKTIVCTKENPLHVQIKKHEKYKIEELKVSGFLGEVDFNFMTAMSQERGKLRVLDISDVTETECKVYSPAADDYYYSKVGIRDDAFVNSVRLEKVTLPNGIEQIGNRAFSGCTHLKDVDIPDKVNIWFMAFQNCPLLNDFYIEDKNSLDYICSNAFAGSIKRYFCGLDKWPLYESGQSIFESDYFDIFSFDGAVFFYNAWGDRIDITLERYPGGCDRIDYLIPEGVTQVKQHVFAGCNNLRTIMFPKSCRSLKEHAVTDCPNLETLVFKSQSLYGSRVCHWDMYYDNIITKCPKLQDIYLYAEDPSGIDFGIFEELDNIGDIVLHVPCFCAKKYRDYEEEFISFYDYNDKKYVKVWREFKRIEEFDPTDMFGE</sequence>
<organism evidence="1 2">
    <name type="scientific">Xylanibacter brevis</name>
    <dbReference type="NCBI Taxonomy" id="83231"/>
    <lineage>
        <taxon>Bacteria</taxon>
        <taxon>Pseudomonadati</taxon>
        <taxon>Bacteroidota</taxon>
        <taxon>Bacteroidia</taxon>
        <taxon>Bacteroidales</taxon>
        <taxon>Prevotellaceae</taxon>
        <taxon>Xylanibacter</taxon>
    </lineage>
</organism>
<dbReference type="PANTHER" id="PTHR45661">
    <property type="entry name" value="SURFACE ANTIGEN"/>
    <property type="match status" value="1"/>
</dbReference>
<dbReference type="EMBL" id="JADYTN010000011">
    <property type="protein sequence ID" value="MCF2563746.1"/>
    <property type="molecule type" value="Genomic_DNA"/>
</dbReference>
<keyword evidence="2" id="KW-1185">Reference proteome</keyword>
<proteinExistence type="predicted"/>
<evidence type="ECO:0000313" key="2">
    <source>
        <dbReference type="Proteomes" id="UP001200470"/>
    </source>
</evidence>
<dbReference type="Pfam" id="PF13306">
    <property type="entry name" value="LRR_5"/>
    <property type="match status" value="2"/>
</dbReference>
<comment type="caution">
    <text evidence="1">The sequence shown here is derived from an EMBL/GenBank/DDBJ whole genome shotgun (WGS) entry which is preliminary data.</text>
</comment>
<gene>
    <name evidence="1" type="ORF">I6E12_06435</name>
</gene>
<dbReference type="RefSeq" id="WP_301638020.1">
    <property type="nucleotide sequence ID" value="NZ_JADYTN010000011.1"/>
</dbReference>
<dbReference type="Proteomes" id="UP001200470">
    <property type="component" value="Unassembled WGS sequence"/>
</dbReference>
<evidence type="ECO:0000313" key="1">
    <source>
        <dbReference type="EMBL" id="MCF2563746.1"/>
    </source>
</evidence>
<reference evidence="1 2" key="1">
    <citation type="submission" date="2020-12" db="EMBL/GenBank/DDBJ databases">
        <title>Whole genome sequences of gut porcine anaerobes.</title>
        <authorList>
            <person name="Kubasova T."/>
            <person name="Jahodarova E."/>
            <person name="Rychlik I."/>
        </authorList>
    </citation>
    <scope>NUCLEOTIDE SEQUENCE [LARGE SCALE GENOMIC DNA]</scope>
    <source>
        <strain evidence="1 2">An925</strain>
    </source>
</reference>